<feature type="compositionally biased region" description="Basic and acidic residues" evidence="2">
    <location>
        <begin position="42"/>
        <end position="55"/>
    </location>
</feature>
<sequence length="687" mass="73689">MSTQAQAQAQAQHHTKRRATTASPHLHDLHIWHQETNPSNDNDTRDKACDEHNGDSDSILKQPHEQSHKEASNSAETEPEPEPSPRPKPRSRGQTWSPPALPLTPIEKYLLKPDDELLPLPLLLPTGRRKVVGSRRVVFAPLTPPPPRVPSERLRRLSRGGPVAMTTASALSATGQRCSLQAVGATDNEGNDGNGAISKYPQKQQGDARGQEEGIHRDRSLLDHLIDAACIQCTQSAASPNSETNGGKTVDGNMDEKYSTARGLMSGPPKASKSRIPKWLGPAYIGLALIIFIQLFVLILGYNAIASEAAKRIRAAEHNGTHAVDTTLWGVSHTTTALPAEEQTKFPSAATTRTIVPILAIGRQAKKSIMEGAELTDPLKSRDDLERKSTVILTKTTFVTSHPTLASTVDNAASDTDTDLATTANLEPQPCTTSLTDSLASPSPSPSEAEDIATRTAAESPPPPSSEPSPSGDTIFCPFENRPDIYTLCATPGGGQQTDLPTAATRATTSSASGGLASRNPIARLRAAVVASFFSLWDPVLVLANRDDDDDDGANSYALGGEGRGGCGSSSSANLLLRWGSRDRGTATATVAEVTESEKKNRPLDANKEKDGKESHDDVEIQFGAGAEIEIEMARLKRNLDAARDLIRAQRQLLATQHAMLDEHRESLAEAVRLLKGLKETLRVSRV</sequence>
<feature type="compositionally biased region" description="Basic and acidic residues" evidence="2">
    <location>
        <begin position="596"/>
        <end position="617"/>
    </location>
</feature>
<keyword evidence="3" id="KW-0472">Membrane</keyword>
<feature type="compositionally biased region" description="Low complexity" evidence="2">
    <location>
        <begin position="1"/>
        <end position="12"/>
    </location>
</feature>
<evidence type="ECO:0000256" key="2">
    <source>
        <dbReference type="SAM" id="MobiDB-lite"/>
    </source>
</evidence>
<name>A0AAN9U8W9_9PEZI</name>
<proteinExistence type="predicted"/>
<feature type="region of interest" description="Disordered" evidence="2">
    <location>
        <begin position="184"/>
        <end position="213"/>
    </location>
</feature>
<protein>
    <submittedName>
        <fullName evidence="4">Uncharacterized protein</fullName>
    </submittedName>
</protein>
<gene>
    <name evidence="4" type="ORF">SLS62_010570</name>
</gene>
<dbReference type="Proteomes" id="UP001320420">
    <property type="component" value="Unassembled WGS sequence"/>
</dbReference>
<feature type="region of interest" description="Disordered" evidence="2">
    <location>
        <begin position="1"/>
        <end position="102"/>
    </location>
</feature>
<keyword evidence="1" id="KW-0175">Coiled coil</keyword>
<comment type="caution">
    <text evidence="4">The sequence shown here is derived from an EMBL/GenBank/DDBJ whole genome shotgun (WGS) entry which is preliminary data.</text>
</comment>
<dbReference type="AlphaFoldDB" id="A0AAN9U8W9"/>
<keyword evidence="3" id="KW-1133">Transmembrane helix</keyword>
<accession>A0AAN9U8W9</accession>
<feature type="compositionally biased region" description="Low complexity" evidence="2">
    <location>
        <begin position="423"/>
        <end position="442"/>
    </location>
</feature>
<evidence type="ECO:0000256" key="3">
    <source>
        <dbReference type="SAM" id="Phobius"/>
    </source>
</evidence>
<keyword evidence="5" id="KW-1185">Reference proteome</keyword>
<evidence type="ECO:0000313" key="4">
    <source>
        <dbReference type="EMBL" id="KAK7743426.1"/>
    </source>
</evidence>
<dbReference type="EMBL" id="JAKJXP020000135">
    <property type="protein sequence ID" value="KAK7743426.1"/>
    <property type="molecule type" value="Genomic_DNA"/>
</dbReference>
<evidence type="ECO:0000256" key="1">
    <source>
        <dbReference type="SAM" id="Coils"/>
    </source>
</evidence>
<feature type="transmembrane region" description="Helical" evidence="3">
    <location>
        <begin position="279"/>
        <end position="305"/>
    </location>
</feature>
<feature type="compositionally biased region" description="Polar residues" evidence="2">
    <location>
        <begin position="236"/>
        <end position="247"/>
    </location>
</feature>
<feature type="compositionally biased region" description="Low complexity" evidence="2">
    <location>
        <begin position="502"/>
        <end position="517"/>
    </location>
</feature>
<keyword evidence="3" id="KW-0812">Transmembrane</keyword>
<feature type="region of interest" description="Disordered" evidence="2">
    <location>
        <begin position="423"/>
        <end position="517"/>
    </location>
</feature>
<reference evidence="4 5" key="1">
    <citation type="submission" date="2024-02" db="EMBL/GenBank/DDBJ databases">
        <title>De novo assembly and annotation of 12 fungi associated with fruit tree decline syndrome in Ontario, Canada.</title>
        <authorList>
            <person name="Sulman M."/>
            <person name="Ellouze W."/>
            <person name="Ilyukhin E."/>
        </authorList>
    </citation>
    <scope>NUCLEOTIDE SEQUENCE [LARGE SCALE GENOMIC DNA]</scope>
    <source>
        <strain evidence="4 5">M11/M66-122</strain>
    </source>
</reference>
<feature type="region of interest" description="Disordered" evidence="2">
    <location>
        <begin position="591"/>
        <end position="617"/>
    </location>
</feature>
<organism evidence="4 5">
    <name type="scientific">Diatrype stigma</name>
    <dbReference type="NCBI Taxonomy" id="117547"/>
    <lineage>
        <taxon>Eukaryota</taxon>
        <taxon>Fungi</taxon>
        <taxon>Dikarya</taxon>
        <taxon>Ascomycota</taxon>
        <taxon>Pezizomycotina</taxon>
        <taxon>Sordariomycetes</taxon>
        <taxon>Xylariomycetidae</taxon>
        <taxon>Xylariales</taxon>
        <taxon>Diatrypaceae</taxon>
        <taxon>Diatrype</taxon>
    </lineage>
</organism>
<feature type="region of interest" description="Disordered" evidence="2">
    <location>
        <begin position="236"/>
        <end position="273"/>
    </location>
</feature>
<feature type="coiled-coil region" evidence="1">
    <location>
        <begin position="626"/>
        <end position="681"/>
    </location>
</feature>
<feature type="compositionally biased region" description="Basic and acidic residues" evidence="2">
    <location>
        <begin position="62"/>
        <end position="71"/>
    </location>
</feature>
<evidence type="ECO:0000313" key="5">
    <source>
        <dbReference type="Proteomes" id="UP001320420"/>
    </source>
</evidence>
<feature type="region of interest" description="Disordered" evidence="2">
    <location>
        <begin position="546"/>
        <end position="570"/>
    </location>
</feature>